<name>A0ACB9GLX3_9ASTR</name>
<comment type="caution">
    <text evidence="1">The sequence shown here is derived from an EMBL/GenBank/DDBJ whole genome shotgun (WGS) entry which is preliminary data.</text>
</comment>
<protein>
    <submittedName>
        <fullName evidence="1">Uncharacterized protein</fullName>
    </submittedName>
</protein>
<sequence>MARRRSHDEMAGPSHQYQRDDEDEEAPYQEEEDDIYEEMDFEDPHPFLQFLRQPTSSKPLPRFINKRILSMRIIDYDFLLTVEDYDMDIAIIGDDTPWRRVFDRAYRRSSGFTQQMRHEPLCFWTLPVQLRRILLLHGGRRLVRSHGRPGDPYSGDGDQGILYLEVFDCN</sequence>
<gene>
    <name evidence="1" type="ORF">L1987_43569</name>
</gene>
<evidence type="ECO:0000313" key="1">
    <source>
        <dbReference type="EMBL" id="KAI3784470.1"/>
    </source>
</evidence>
<organism evidence="1 2">
    <name type="scientific">Smallanthus sonchifolius</name>
    <dbReference type="NCBI Taxonomy" id="185202"/>
    <lineage>
        <taxon>Eukaryota</taxon>
        <taxon>Viridiplantae</taxon>
        <taxon>Streptophyta</taxon>
        <taxon>Embryophyta</taxon>
        <taxon>Tracheophyta</taxon>
        <taxon>Spermatophyta</taxon>
        <taxon>Magnoliopsida</taxon>
        <taxon>eudicotyledons</taxon>
        <taxon>Gunneridae</taxon>
        <taxon>Pentapetalae</taxon>
        <taxon>asterids</taxon>
        <taxon>campanulids</taxon>
        <taxon>Asterales</taxon>
        <taxon>Asteraceae</taxon>
        <taxon>Asteroideae</taxon>
        <taxon>Heliantheae alliance</taxon>
        <taxon>Millerieae</taxon>
        <taxon>Smallanthus</taxon>
    </lineage>
</organism>
<reference evidence="2" key="1">
    <citation type="journal article" date="2022" name="Mol. Ecol. Resour.">
        <title>The genomes of chicory, endive, great burdock and yacon provide insights into Asteraceae palaeo-polyploidization history and plant inulin production.</title>
        <authorList>
            <person name="Fan W."/>
            <person name="Wang S."/>
            <person name="Wang H."/>
            <person name="Wang A."/>
            <person name="Jiang F."/>
            <person name="Liu H."/>
            <person name="Zhao H."/>
            <person name="Xu D."/>
            <person name="Zhang Y."/>
        </authorList>
    </citation>
    <scope>NUCLEOTIDE SEQUENCE [LARGE SCALE GENOMIC DNA]</scope>
    <source>
        <strain evidence="2">cv. Yunnan</strain>
    </source>
</reference>
<evidence type="ECO:0000313" key="2">
    <source>
        <dbReference type="Proteomes" id="UP001056120"/>
    </source>
</evidence>
<dbReference type="Proteomes" id="UP001056120">
    <property type="component" value="Linkage Group LG14"/>
</dbReference>
<proteinExistence type="predicted"/>
<keyword evidence="2" id="KW-1185">Reference proteome</keyword>
<reference evidence="1 2" key="2">
    <citation type="journal article" date="2022" name="Mol. Ecol. Resour.">
        <title>The genomes of chicory, endive, great burdock and yacon provide insights into Asteraceae paleo-polyploidization history and plant inulin production.</title>
        <authorList>
            <person name="Fan W."/>
            <person name="Wang S."/>
            <person name="Wang H."/>
            <person name="Wang A."/>
            <person name="Jiang F."/>
            <person name="Liu H."/>
            <person name="Zhao H."/>
            <person name="Xu D."/>
            <person name="Zhang Y."/>
        </authorList>
    </citation>
    <scope>NUCLEOTIDE SEQUENCE [LARGE SCALE GENOMIC DNA]</scope>
    <source>
        <strain evidence="2">cv. Yunnan</strain>
        <tissue evidence="1">Leaves</tissue>
    </source>
</reference>
<accession>A0ACB9GLX3</accession>
<dbReference type="EMBL" id="CM042031">
    <property type="protein sequence ID" value="KAI3784470.1"/>
    <property type="molecule type" value="Genomic_DNA"/>
</dbReference>